<accession>A0A7Z7N9K6</accession>
<evidence type="ECO:0000313" key="1">
    <source>
        <dbReference type="EMBL" id="SOJ54917.1"/>
    </source>
</evidence>
<dbReference type="Proteomes" id="UP000554965">
    <property type="component" value="Unassembled WGS sequence"/>
</dbReference>
<evidence type="ECO:0000313" key="2">
    <source>
        <dbReference type="Proteomes" id="UP000554965"/>
    </source>
</evidence>
<dbReference type="EMBL" id="OCTY01000002">
    <property type="protein sequence ID" value="SOJ54917.1"/>
    <property type="molecule type" value="Genomic_DNA"/>
</dbReference>
<keyword evidence="2" id="KW-1185">Reference proteome</keyword>
<proteinExistence type="predicted"/>
<name>A0A7Z7N9K6_9MYCO</name>
<organism evidence="1 2">
    <name type="scientific">Mycobacterium simulans</name>
    <dbReference type="NCBI Taxonomy" id="627089"/>
    <lineage>
        <taxon>Bacteria</taxon>
        <taxon>Bacillati</taxon>
        <taxon>Actinomycetota</taxon>
        <taxon>Actinomycetes</taxon>
        <taxon>Mycobacteriales</taxon>
        <taxon>Mycobacteriaceae</taxon>
        <taxon>Mycobacterium</taxon>
    </lineage>
</organism>
<comment type="caution">
    <text evidence="1">The sequence shown here is derived from an EMBL/GenBank/DDBJ whole genome shotgun (WGS) entry which is preliminary data.</text>
</comment>
<dbReference type="InterPro" id="IPR029044">
    <property type="entry name" value="Nucleotide-diphossugar_trans"/>
</dbReference>
<dbReference type="AlphaFoldDB" id="A0A7Z7N9K6"/>
<dbReference type="RefSeq" id="WP_186242866.1">
    <property type="nucleotide sequence ID" value="NZ_OCTY01000002.1"/>
</dbReference>
<protein>
    <recommendedName>
        <fullName evidence="3">Nucleotidyl transferase domain-containing protein</fullName>
    </recommendedName>
</protein>
<reference evidence="1 2" key="1">
    <citation type="submission" date="2017-10" db="EMBL/GenBank/DDBJ databases">
        <authorList>
            <consortium name="Urmite Genomes"/>
        </authorList>
    </citation>
    <scope>NUCLEOTIDE SEQUENCE [LARGE SCALE GENOMIC DNA]</scope>
    <source>
        <strain evidence="1 2">FB-527</strain>
    </source>
</reference>
<sequence length="237" mass="25753">MSQALVLFCGGPPIYSGVPKPLQTLPTGETLLERFLHHVEPRVPRDVVILCDSAFTAEYEAVAARLAYSAALRVHACTDGSTTLTKLSEFLDSGYPADRVVELSYPDVFVAGDIATPADDDPRLVDGVFISYTPIFSRFPRLVVDAYDGEVKGISNHTSPVPANPLHVFGGHLVAGVGVIKSLLEAFLAETMLPSPSLEFDMFYWLINTSRMHTMAIGGRWVQADSPREIAAVVSQF</sequence>
<gene>
    <name evidence="1" type="ORF">MSIMFB_02408</name>
</gene>
<evidence type="ECO:0008006" key="3">
    <source>
        <dbReference type="Google" id="ProtNLM"/>
    </source>
</evidence>
<dbReference type="SUPFAM" id="SSF53448">
    <property type="entry name" value="Nucleotide-diphospho-sugar transferases"/>
    <property type="match status" value="1"/>
</dbReference>